<dbReference type="KEGG" id="ovb:NB640_10260"/>
<proteinExistence type="predicted"/>
<accession>A0A9E9LUW3</accession>
<dbReference type="InterPro" id="IPR012433">
    <property type="entry name" value="Imm11"/>
</dbReference>
<reference evidence="2" key="1">
    <citation type="journal article" date="2022" name="Front. Microbiol.">
        <title>New perspectives on an old grouping: The genomic and phenotypic variability of Oxalobacter formigenes and the implications for calcium oxalate stone prevention.</title>
        <authorList>
            <person name="Chmiel J.A."/>
            <person name="Carr C."/>
            <person name="Stuivenberg G.A."/>
            <person name="Venema R."/>
            <person name="Chanyi R.M."/>
            <person name="Al K.F."/>
            <person name="Giguere D."/>
            <person name="Say H."/>
            <person name="Akouris P.P."/>
            <person name="Dominguez Romero S.A."/>
            <person name="Kwong A."/>
            <person name="Tai V."/>
            <person name="Koval S.F."/>
            <person name="Razvi H."/>
            <person name="Bjazevic J."/>
            <person name="Burton J.P."/>
        </authorList>
    </citation>
    <scope>NUCLEOTIDE SEQUENCE</scope>
    <source>
        <strain evidence="2">WoOx3</strain>
    </source>
</reference>
<name>A0A9E9LUW3_9BURK</name>
<dbReference type="AlphaFoldDB" id="A0A9E9LUW3"/>
<dbReference type="EMBL" id="CP098242">
    <property type="protein sequence ID" value="WAW09606.1"/>
    <property type="molecule type" value="Genomic_DNA"/>
</dbReference>
<dbReference type="Proteomes" id="UP001156215">
    <property type="component" value="Chromosome"/>
</dbReference>
<organism evidence="2 3">
    <name type="scientific">Oxalobacter vibrioformis</name>
    <dbReference type="NCBI Taxonomy" id="933080"/>
    <lineage>
        <taxon>Bacteria</taxon>
        <taxon>Pseudomonadati</taxon>
        <taxon>Pseudomonadota</taxon>
        <taxon>Betaproteobacteria</taxon>
        <taxon>Burkholderiales</taxon>
        <taxon>Oxalobacteraceae</taxon>
        <taxon>Oxalobacter</taxon>
    </lineage>
</organism>
<evidence type="ECO:0000259" key="1">
    <source>
        <dbReference type="Pfam" id="PF07791"/>
    </source>
</evidence>
<keyword evidence="3" id="KW-1185">Reference proteome</keyword>
<evidence type="ECO:0000313" key="2">
    <source>
        <dbReference type="EMBL" id="WAW09606.1"/>
    </source>
</evidence>
<dbReference type="Pfam" id="PF07791">
    <property type="entry name" value="Imm11"/>
    <property type="match status" value="1"/>
</dbReference>
<dbReference type="RefSeq" id="WP_269308608.1">
    <property type="nucleotide sequence ID" value="NZ_CP098242.1"/>
</dbReference>
<feature type="domain" description="Immunity MXAN-0049 protein" evidence="1">
    <location>
        <begin position="13"/>
        <end position="172"/>
    </location>
</feature>
<protein>
    <recommendedName>
        <fullName evidence="1">Immunity MXAN-0049 protein domain-containing protein</fullName>
    </recommendedName>
</protein>
<evidence type="ECO:0000313" key="3">
    <source>
        <dbReference type="Proteomes" id="UP001156215"/>
    </source>
</evidence>
<sequence>MENNGKTYFYIHFAQDERLLTKPVAYASSEWTSELQQMGPDFHFAVDARRLNDYLTNNANPPLMSERMKTLLAGVSGAEKASWYQVDVIDREGRAWPYHIPVFRQAAKVLNKRKSEMVDGVLVEPVFEARKINGLDFFPVEPGAEIRLVVSGSVKDRLEAVNITGVEFVPVKVA</sequence>
<gene>
    <name evidence="2" type="ORF">NB640_10260</name>
</gene>